<protein>
    <recommendedName>
        <fullName evidence="11">Vitamin B12-dependent ribonucleotide reductase</fullName>
        <ecNumber evidence="11">1.17.4.1</ecNumber>
    </recommendedName>
</protein>
<sequence>MTTAAKIRAVPRTVTEIPIQPASQDIWDKKYRLKTKDGRVIDETVDHTYQRVARALAEVEAEPKREYWYEQFLWALRRGAIPAGRITSNAGAWEHKPATSTINCTVSATIGDSMDDILGKVHEAGLTLKAGCGIGYEFSTLRPKGAYVSGAGAYTSGPLSFMDIYDKMCFTVSSAGGRRGAQMATFDVGHPDVLDFIRAKREDGRLRQFNLSLLITDGFMQAVENGEDWPLAFPIKPEEAETEGVDVNDPEQVIWREWPNRHGGYLTREDGLVACRIYKRIKAQRIWDLIMTSTYDYAEPGFILIDRVNEMNNNWFCEEIRATNPCGEQPLPPYGACLLGSVNLTKFVREPFTERAHFDWDEYRKVVAIFTRMLDNVVEINGLPLPQQRNEIERKRRHGMGFLGLGSTVTMLCMRYGEPESLAFTEQVSKEMALEGWREALRLAEEKGPAPIMDEDFTVTEHTLSWRPEMRADGYKPGDTVKGRVLWAKYSRYMQRVAEAEPELVKALAERGGRFTHHTSIAPTGTISLSLANNASNGIEPSFAHHYFRNVIREGRKSKEKVDVFSFELLAYRTLVDENALPSMEAETRNLPEYFIAADDVTPKQHVDIQAAAQKWVDSSISKTANVPTDYAYEDFKDIYRYAYQQGLKGCTTFRFNPEAFQGVLVKESDLENTTYRFKLEDGRTIEVKGGDEVEYDGEIHTAANLYDALKEGYYGKF</sequence>
<evidence type="ECO:0000259" key="12">
    <source>
        <dbReference type="Pfam" id="PF00317"/>
    </source>
</evidence>
<evidence type="ECO:0000256" key="10">
    <source>
        <dbReference type="ARBA" id="ARBA00047754"/>
    </source>
</evidence>
<evidence type="ECO:0000313" key="14">
    <source>
        <dbReference type="EMBL" id="PWG64679.1"/>
    </source>
</evidence>
<keyword evidence="3 11" id="KW-0846">Cobalamin</keyword>
<keyword evidence="8" id="KW-1015">Disulfide bond</keyword>
<comment type="function">
    <text evidence="11">Catalyzes the reduction of ribonucleotides to deoxyribonucleotides. May function to provide a pool of deoxyribonucleotide precursors for DNA repair during oxygen limitation and/or for immediate growth after restoration of oxygen.</text>
</comment>
<reference evidence="14 15" key="1">
    <citation type="submission" date="2018-05" db="EMBL/GenBank/DDBJ databases">
        <title>Spiribacter halobius sp. nov., a moderately halophilic bacterium isolated from marine solar saltern.</title>
        <authorList>
            <person name="Zheng W.-S."/>
            <person name="Lu D.-C."/>
            <person name="Du Z.-J."/>
        </authorList>
    </citation>
    <scope>NUCLEOTIDE SEQUENCE [LARGE SCALE GENOMIC DNA]</scope>
    <source>
        <strain evidence="14 15">E85</strain>
    </source>
</reference>
<dbReference type="PRINTS" id="PR01183">
    <property type="entry name" value="RIBORDTASEM1"/>
</dbReference>
<dbReference type="FunFam" id="3.20.70.20:FF:000040">
    <property type="entry name" value="Vitamin B12-dependent ribonucleotide reductase"/>
    <property type="match status" value="1"/>
</dbReference>
<dbReference type="GO" id="GO:0005524">
    <property type="term" value="F:ATP binding"/>
    <property type="evidence" value="ECO:0007669"/>
    <property type="project" value="InterPro"/>
</dbReference>
<keyword evidence="4 11" id="KW-0237">DNA synthesis</keyword>
<dbReference type="AlphaFoldDB" id="A0A2U2N6R2"/>
<feature type="domain" description="Ribonucleotide reductase large subunit N-terminal" evidence="12">
    <location>
        <begin position="22"/>
        <end position="91"/>
    </location>
</feature>
<dbReference type="Pfam" id="PF02867">
    <property type="entry name" value="Ribonuc_red_lgC"/>
    <property type="match status" value="1"/>
</dbReference>
<keyword evidence="5 11" id="KW-0547">Nucleotide-binding</keyword>
<gene>
    <name evidence="14" type="ORF">DEM34_04155</name>
</gene>
<feature type="domain" description="Ribonucleotide reductase large subunit C-terminal" evidence="13">
    <location>
        <begin position="104"/>
        <end position="653"/>
    </location>
</feature>
<dbReference type="Proteomes" id="UP000245474">
    <property type="component" value="Unassembled WGS sequence"/>
</dbReference>
<evidence type="ECO:0000256" key="3">
    <source>
        <dbReference type="ARBA" id="ARBA00022628"/>
    </source>
</evidence>
<keyword evidence="7" id="KW-0215">Deoxyribonucleotide synthesis</keyword>
<dbReference type="GO" id="GO:0009263">
    <property type="term" value="P:deoxyribonucleotide biosynthetic process"/>
    <property type="evidence" value="ECO:0007669"/>
    <property type="project" value="UniProtKB-KW"/>
</dbReference>
<evidence type="ECO:0000256" key="11">
    <source>
        <dbReference type="RuleBase" id="RU364064"/>
    </source>
</evidence>
<comment type="catalytic activity">
    <reaction evidence="10 11">
        <text>a 2'-deoxyribonucleoside 5'-diphosphate + [thioredoxin]-disulfide + H2O = a ribonucleoside 5'-diphosphate + [thioredoxin]-dithiol</text>
        <dbReference type="Rhea" id="RHEA:23252"/>
        <dbReference type="Rhea" id="RHEA-COMP:10698"/>
        <dbReference type="Rhea" id="RHEA-COMP:10700"/>
        <dbReference type="ChEBI" id="CHEBI:15377"/>
        <dbReference type="ChEBI" id="CHEBI:29950"/>
        <dbReference type="ChEBI" id="CHEBI:50058"/>
        <dbReference type="ChEBI" id="CHEBI:57930"/>
        <dbReference type="ChEBI" id="CHEBI:73316"/>
        <dbReference type="EC" id="1.17.4.1"/>
    </reaction>
</comment>
<dbReference type="InterPro" id="IPR013344">
    <property type="entry name" value="RNR_NrdJ/NrdZ"/>
</dbReference>
<dbReference type="RefSeq" id="WP_109676570.1">
    <property type="nucleotide sequence ID" value="NZ_CP086615.1"/>
</dbReference>
<keyword evidence="9 11" id="KW-0170">Cobalt</keyword>
<dbReference type="GO" id="GO:0004748">
    <property type="term" value="F:ribonucleoside-diphosphate reductase activity, thioredoxin disulfide as acceptor"/>
    <property type="evidence" value="ECO:0007669"/>
    <property type="project" value="UniProtKB-EC"/>
</dbReference>
<evidence type="ECO:0000256" key="4">
    <source>
        <dbReference type="ARBA" id="ARBA00022634"/>
    </source>
</evidence>
<dbReference type="GO" id="GO:0071897">
    <property type="term" value="P:DNA biosynthetic process"/>
    <property type="evidence" value="ECO:0007669"/>
    <property type="project" value="UniProtKB-KW"/>
</dbReference>
<evidence type="ECO:0000256" key="2">
    <source>
        <dbReference type="ARBA" id="ARBA00007405"/>
    </source>
</evidence>
<dbReference type="InterPro" id="IPR013509">
    <property type="entry name" value="RNR_lsu_N"/>
</dbReference>
<dbReference type="Pfam" id="PF00317">
    <property type="entry name" value="Ribonuc_red_lgN"/>
    <property type="match status" value="1"/>
</dbReference>
<dbReference type="EC" id="1.17.4.1" evidence="11"/>
<dbReference type="SUPFAM" id="SSF51998">
    <property type="entry name" value="PFL-like glycyl radical enzymes"/>
    <property type="match status" value="1"/>
</dbReference>
<dbReference type="PANTHER" id="PTHR43371">
    <property type="entry name" value="VITAMIN B12-DEPENDENT RIBONUCLEOTIDE REDUCTASE"/>
    <property type="match status" value="1"/>
</dbReference>
<accession>A0A2U2N6R2</accession>
<dbReference type="InterPro" id="IPR000788">
    <property type="entry name" value="RNR_lg_C"/>
</dbReference>
<evidence type="ECO:0000256" key="1">
    <source>
        <dbReference type="ARBA" id="ARBA00001922"/>
    </source>
</evidence>
<dbReference type="PANTHER" id="PTHR43371:SF1">
    <property type="entry name" value="RIBONUCLEOSIDE-DIPHOSPHATE REDUCTASE"/>
    <property type="match status" value="1"/>
</dbReference>
<name>A0A2U2N6R2_9GAMM</name>
<dbReference type="EMBL" id="QFFI01000005">
    <property type="protein sequence ID" value="PWG64679.1"/>
    <property type="molecule type" value="Genomic_DNA"/>
</dbReference>
<evidence type="ECO:0000256" key="7">
    <source>
        <dbReference type="ARBA" id="ARBA00023116"/>
    </source>
</evidence>
<dbReference type="InterPro" id="IPR050862">
    <property type="entry name" value="RdRp_reductase_class-2"/>
</dbReference>
<comment type="cofactor">
    <cofactor evidence="1 11">
        <name>adenosylcob(III)alamin</name>
        <dbReference type="ChEBI" id="CHEBI:18408"/>
    </cofactor>
</comment>
<keyword evidence="15" id="KW-1185">Reference proteome</keyword>
<evidence type="ECO:0000256" key="5">
    <source>
        <dbReference type="ARBA" id="ARBA00022741"/>
    </source>
</evidence>
<evidence type="ECO:0000256" key="9">
    <source>
        <dbReference type="ARBA" id="ARBA00023285"/>
    </source>
</evidence>
<dbReference type="GO" id="GO:0031419">
    <property type="term" value="F:cobalamin binding"/>
    <property type="evidence" value="ECO:0007669"/>
    <property type="project" value="UniProtKB-KW"/>
</dbReference>
<comment type="similarity">
    <text evidence="2 11">Belongs to the ribonucleoside diphosphate reductase class-2 family.</text>
</comment>
<dbReference type="NCBIfam" id="TIGR02504">
    <property type="entry name" value="NrdJ_Z"/>
    <property type="match status" value="1"/>
</dbReference>
<evidence type="ECO:0000256" key="6">
    <source>
        <dbReference type="ARBA" id="ARBA00023002"/>
    </source>
</evidence>
<dbReference type="OrthoDB" id="9762933at2"/>
<keyword evidence="6 11" id="KW-0560">Oxidoreductase</keyword>
<comment type="caution">
    <text evidence="14">The sequence shown here is derived from an EMBL/GenBank/DDBJ whole genome shotgun (WGS) entry which is preliminary data.</text>
</comment>
<dbReference type="CDD" id="cd02888">
    <property type="entry name" value="RNR_II_dimer"/>
    <property type="match status" value="1"/>
</dbReference>
<proteinExistence type="inferred from homology"/>
<dbReference type="Gene3D" id="3.20.70.20">
    <property type="match status" value="1"/>
</dbReference>
<organism evidence="14 15">
    <name type="scientific">Sediminicurvatus halobius</name>
    <dbReference type="NCBI Taxonomy" id="2182432"/>
    <lineage>
        <taxon>Bacteria</taxon>
        <taxon>Pseudomonadati</taxon>
        <taxon>Pseudomonadota</taxon>
        <taxon>Gammaproteobacteria</taxon>
        <taxon>Chromatiales</taxon>
        <taxon>Ectothiorhodospiraceae</taxon>
        <taxon>Sediminicurvatus</taxon>
    </lineage>
</organism>
<evidence type="ECO:0000256" key="8">
    <source>
        <dbReference type="ARBA" id="ARBA00023157"/>
    </source>
</evidence>
<evidence type="ECO:0000259" key="13">
    <source>
        <dbReference type="Pfam" id="PF02867"/>
    </source>
</evidence>
<evidence type="ECO:0000313" key="15">
    <source>
        <dbReference type="Proteomes" id="UP000245474"/>
    </source>
</evidence>